<dbReference type="AlphaFoldDB" id="A0A077Z0A3"/>
<dbReference type="EMBL" id="HG805869">
    <property type="protein sequence ID" value="CDW53842.1"/>
    <property type="molecule type" value="Genomic_DNA"/>
</dbReference>
<accession>A0A077Z0A3</accession>
<keyword evidence="2" id="KW-1185">Reference proteome</keyword>
<reference evidence="1" key="2">
    <citation type="submission" date="2014-03" db="EMBL/GenBank/DDBJ databases">
        <title>The whipworm genome and dual-species transcriptomics of an intimate host-pathogen interaction.</title>
        <authorList>
            <person name="Foth B.J."/>
            <person name="Tsai I.J."/>
            <person name="Reid A.J."/>
            <person name="Bancroft A.J."/>
            <person name="Nichol S."/>
            <person name="Tracey A."/>
            <person name="Holroyd N."/>
            <person name="Cotton J.A."/>
            <person name="Stanley E.J."/>
            <person name="Zarowiecki M."/>
            <person name="Liu J.Z."/>
            <person name="Huckvale T."/>
            <person name="Cooper P.J."/>
            <person name="Grencis R.K."/>
            <person name="Berriman M."/>
        </authorList>
    </citation>
    <scope>NUCLEOTIDE SEQUENCE [LARGE SCALE GENOMIC DNA]</scope>
</reference>
<dbReference type="OrthoDB" id="5833420at2759"/>
<evidence type="ECO:0000313" key="1">
    <source>
        <dbReference type="EMBL" id="CDW53842.1"/>
    </source>
</evidence>
<sequence>MPHESTEKVGKVCFKKTNSEKEMSSVISGGAATDHYSQFVRTLFGRNTNNRLIGSLLSQFYDDEYGPAVSATAQLKADVLLDKPSTNELYMPVDLSCSMADQISEADQLTCADFHVYQPTASRLAAANRNETLYHSRNHSTYSGLGDTDTLLKDHNSDNSEKCRRRKPIVLDYGSLGSSSLSPYMYLNHRYVGKEDSRIMGSEFVMLNLRKNDDFLAKVDETLMKAREVNSWNS</sequence>
<name>A0A077Z0A3_TRITR</name>
<reference evidence="1" key="1">
    <citation type="submission" date="2014-01" db="EMBL/GenBank/DDBJ databases">
        <authorList>
            <person name="Aslett M."/>
        </authorList>
    </citation>
    <scope>NUCLEOTIDE SEQUENCE</scope>
</reference>
<gene>
    <name evidence="1" type="ORF">TTRE_0000210901</name>
</gene>
<evidence type="ECO:0000313" key="2">
    <source>
        <dbReference type="Proteomes" id="UP000030665"/>
    </source>
</evidence>
<protein>
    <submittedName>
        <fullName evidence="1">Uncharacterized protein</fullName>
    </submittedName>
</protein>
<organism evidence="1 2">
    <name type="scientific">Trichuris trichiura</name>
    <name type="common">Whipworm</name>
    <name type="synonym">Trichocephalus trichiurus</name>
    <dbReference type="NCBI Taxonomy" id="36087"/>
    <lineage>
        <taxon>Eukaryota</taxon>
        <taxon>Metazoa</taxon>
        <taxon>Ecdysozoa</taxon>
        <taxon>Nematoda</taxon>
        <taxon>Enoplea</taxon>
        <taxon>Dorylaimia</taxon>
        <taxon>Trichinellida</taxon>
        <taxon>Trichuridae</taxon>
        <taxon>Trichuris</taxon>
    </lineage>
</organism>
<proteinExistence type="predicted"/>
<dbReference type="Proteomes" id="UP000030665">
    <property type="component" value="Unassembled WGS sequence"/>
</dbReference>